<proteinExistence type="inferred from homology"/>
<evidence type="ECO:0000259" key="7">
    <source>
        <dbReference type="Pfam" id="PF06429"/>
    </source>
</evidence>
<name>A0A1X9NDM6_9GAMM</name>
<evidence type="ECO:0000256" key="3">
    <source>
        <dbReference type="ARBA" id="ARBA00009677"/>
    </source>
</evidence>
<keyword evidence="5" id="KW-0964">Secreted</keyword>
<dbReference type="AlphaFoldDB" id="A0A1X9NDM6"/>
<sequence>MSLLGIGVSGLNISQTSLQVTGNNIANADQPSYSRQRVEVATLPEQLQGSGFIGAGAIVNDIGRVVDQFLINQIQLDTASFNNLNIFTTNIDQLDTLLADDFSGLGPAIGNFFAAIEASAQDPTSEPARQVVISEAEGLAQRINTLSSRVLQQSDSVNDQVTSLTTQVSTLASGIAALNTSIQEEIGRAGGAEPNQLLDQRDELLRQLSELVSVTTVDNDNSLSVFIGNGLPLVVGGDASQLGTTISRKESGNVEVSFIDQNGVEQEITEFVSGGKLGGLLEFRDEIVVEVINSLGRLAIGLADALNQQNSLGVDLDGNLGGGIFRDINDGDIPGQRVIVDSANSDPENQVMAVNITDISQLTTSDYILVVTDLDGDADPDYQVIRSSDGVEVYSASGNGGAETINFGDGFDIDIDAATPSSLELGDRLYIRPTRSGGSDMAVEISRVQELAYGVPIVTDAKSGNTGQGVISSGTVLDLVDDTAFNFAAPAALPLANPVYSSPGVLSGEVLVVFTSATDYTVYANSDATAPELLFSDTIVPGQANDLFSNNPGDANYIGFQAEISGFPDDGDEFTFDFNANGSSDNRNAVALGQVRTNDILDGGSTNFENAYGSLIEEIGTKTAQSQISRDAAQSLLFQSQANRDSMSGVNLDEEAANLIKFEQSYNASAQIITIARQIFDTLLGILR</sequence>
<accession>A0A1X9NDM6</accession>
<dbReference type="KEGG" id="osg:BST96_02395"/>
<comment type="similarity">
    <text evidence="3">Belongs to the flagella basal body rod proteins family.</text>
</comment>
<evidence type="ECO:0000256" key="1">
    <source>
        <dbReference type="ARBA" id="ARBA00004365"/>
    </source>
</evidence>
<evidence type="ECO:0000256" key="4">
    <source>
        <dbReference type="ARBA" id="ARBA00016244"/>
    </source>
</evidence>
<dbReference type="GO" id="GO:0005576">
    <property type="term" value="C:extracellular region"/>
    <property type="evidence" value="ECO:0007669"/>
    <property type="project" value="UniProtKB-SubCell"/>
</dbReference>
<dbReference type="InterPro" id="IPR010930">
    <property type="entry name" value="Flg_bb/hook_C_dom"/>
</dbReference>
<dbReference type="Pfam" id="PF06429">
    <property type="entry name" value="Flg_bbr_C"/>
    <property type="match status" value="1"/>
</dbReference>
<evidence type="ECO:0000313" key="10">
    <source>
        <dbReference type="Proteomes" id="UP000193450"/>
    </source>
</evidence>
<dbReference type="NCBIfam" id="TIGR02492">
    <property type="entry name" value="flgK_ends"/>
    <property type="match status" value="1"/>
</dbReference>
<evidence type="ECO:0000256" key="5">
    <source>
        <dbReference type="ARBA" id="ARBA00022525"/>
    </source>
</evidence>
<dbReference type="GO" id="GO:0009424">
    <property type="term" value="C:bacterial-type flagellum hook"/>
    <property type="evidence" value="ECO:0007669"/>
    <property type="project" value="InterPro"/>
</dbReference>
<keyword evidence="10" id="KW-1185">Reference proteome</keyword>
<keyword evidence="9" id="KW-0966">Cell projection</keyword>
<feature type="domain" description="Flagellar hook-associated protein FlgK helical" evidence="8">
    <location>
        <begin position="92"/>
        <end position="325"/>
    </location>
</feature>
<dbReference type="PANTHER" id="PTHR30033">
    <property type="entry name" value="FLAGELLAR HOOK-ASSOCIATED PROTEIN 1"/>
    <property type="match status" value="1"/>
</dbReference>
<dbReference type="STRING" id="716816.BST96_02395"/>
<evidence type="ECO:0000259" key="8">
    <source>
        <dbReference type="Pfam" id="PF22638"/>
    </source>
</evidence>
<evidence type="ECO:0000256" key="6">
    <source>
        <dbReference type="ARBA" id="ARBA00023143"/>
    </source>
</evidence>
<dbReference type="Proteomes" id="UP000193450">
    <property type="component" value="Chromosome"/>
</dbReference>
<protein>
    <recommendedName>
        <fullName evidence="4">Flagellar hook-associated protein 1</fullName>
    </recommendedName>
</protein>
<dbReference type="Pfam" id="PF22638">
    <property type="entry name" value="FlgK_D1"/>
    <property type="match status" value="1"/>
</dbReference>
<comment type="subcellular location">
    <subcellularLocation>
        <location evidence="1">Bacterial flagellum</location>
    </subcellularLocation>
    <subcellularLocation>
        <location evidence="2">Secreted</location>
    </subcellularLocation>
</comment>
<dbReference type="InterPro" id="IPR053927">
    <property type="entry name" value="FlgK_helical"/>
</dbReference>
<keyword evidence="9" id="KW-0969">Cilium</keyword>
<dbReference type="SUPFAM" id="SSF64518">
    <property type="entry name" value="Phase 1 flagellin"/>
    <property type="match status" value="1"/>
</dbReference>
<evidence type="ECO:0000313" key="9">
    <source>
        <dbReference type="EMBL" id="ARN73057.1"/>
    </source>
</evidence>
<organism evidence="9 10">
    <name type="scientific">Oceanicoccus sagamiensis</name>
    <dbReference type="NCBI Taxonomy" id="716816"/>
    <lineage>
        <taxon>Bacteria</taxon>
        <taxon>Pseudomonadati</taxon>
        <taxon>Pseudomonadota</taxon>
        <taxon>Gammaproteobacteria</taxon>
        <taxon>Cellvibrionales</taxon>
        <taxon>Spongiibacteraceae</taxon>
        <taxon>Oceanicoccus</taxon>
    </lineage>
</organism>
<keyword evidence="6" id="KW-0975">Bacterial flagellum</keyword>
<dbReference type="GO" id="GO:0044780">
    <property type="term" value="P:bacterial-type flagellum assembly"/>
    <property type="evidence" value="ECO:0007669"/>
    <property type="project" value="InterPro"/>
</dbReference>
<dbReference type="EMBL" id="CP019343">
    <property type="protein sequence ID" value="ARN73057.1"/>
    <property type="molecule type" value="Genomic_DNA"/>
</dbReference>
<dbReference type="OrthoDB" id="9802553at2"/>
<feature type="domain" description="Flagellar basal-body/hook protein C-terminal" evidence="7">
    <location>
        <begin position="646"/>
        <end position="685"/>
    </location>
</feature>
<dbReference type="InterPro" id="IPR002371">
    <property type="entry name" value="FlgK"/>
</dbReference>
<gene>
    <name evidence="9" type="ORF">BST96_02395</name>
</gene>
<reference evidence="9 10" key="1">
    <citation type="submission" date="2016-11" db="EMBL/GenBank/DDBJ databases">
        <title>Trade-off between light-utilization and light-protection in marine flavobacteria.</title>
        <authorList>
            <person name="Kumagai Y."/>
        </authorList>
    </citation>
    <scope>NUCLEOTIDE SEQUENCE [LARGE SCALE GENOMIC DNA]</scope>
    <source>
        <strain evidence="9 10">NBRC 107125</strain>
    </source>
</reference>
<dbReference type="GO" id="GO:0005198">
    <property type="term" value="F:structural molecule activity"/>
    <property type="evidence" value="ECO:0007669"/>
    <property type="project" value="InterPro"/>
</dbReference>
<keyword evidence="9" id="KW-0282">Flagellum</keyword>
<dbReference type="PANTHER" id="PTHR30033:SF1">
    <property type="entry name" value="FLAGELLAR HOOK-ASSOCIATED PROTEIN 1"/>
    <property type="match status" value="1"/>
</dbReference>
<dbReference type="PRINTS" id="PR01005">
    <property type="entry name" value="FLGHOOKAP1"/>
</dbReference>
<dbReference type="RefSeq" id="WP_085757151.1">
    <property type="nucleotide sequence ID" value="NZ_CP019343.1"/>
</dbReference>
<evidence type="ECO:0000256" key="2">
    <source>
        <dbReference type="ARBA" id="ARBA00004613"/>
    </source>
</evidence>